<dbReference type="AlphaFoldDB" id="A0A437QA62"/>
<reference evidence="2 3" key="1">
    <citation type="submission" date="2019-01" db="EMBL/GenBank/DDBJ databases">
        <authorList>
            <person name="Chen W.-M."/>
        </authorList>
    </citation>
    <scope>NUCLEOTIDE SEQUENCE [LARGE SCALE GENOMIC DNA]</scope>
    <source>
        <strain evidence="2 3">HPM-16</strain>
    </source>
</reference>
<sequence length="86" mass="9510">MKKFTSHPTVGDVIREMYLHPTQMSAQEAADLCGLDCAVFEAILSGQQALNYQLAYRLAQGFNTSYTFWLGIQATHKKAPAQAEAD</sequence>
<proteinExistence type="predicted"/>
<dbReference type="RefSeq" id="WP_127693309.1">
    <property type="nucleotide sequence ID" value="NZ_SACQ01000002.1"/>
</dbReference>
<protein>
    <recommendedName>
        <fullName evidence="4">Addiction module antidote protein, HigA family</fullName>
    </recommendedName>
</protein>
<dbReference type="Proteomes" id="UP000282818">
    <property type="component" value="Unassembled WGS sequence"/>
</dbReference>
<gene>
    <name evidence="2" type="ORF">EOE65_05555</name>
</gene>
<evidence type="ECO:0008006" key="4">
    <source>
        <dbReference type="Google" id="ProtNLM"/>
    </source>
</evidence>
<evidence type="ECO:0000313" key="2">
    <source>
        <dbReference type="EMBL" id="RVU31451.1"/>
    </source>
</evidence>
<evidence type="ECO:0000313" key="3">
    <source>
        <dbReference type="Proteomes" id="UP000282818"/>
    </source>
</evidence>
<keyword evidence="3" id="KW-1185">Reference proteome</keyword>
<dbReference type="Gene3D" id="1.10.260.40">
    <property type="entry name" value="lambda repressor-like DNA-binding domains"/>
    <property type="match status" value="1"/>
</dbReference>
<dbReference type="EMBL" id="SACQ01000002">
    <property type="protein sequence ID" value="RVU31451.1"/>
    <property type="molecule type" value="Genomic_DNA"/>
</dbReference>
<comment type="caution">
    <text evidence="2">The sequence shown here is derived from an EMBL/GenBank/DDBJ whole genome shotgun (WGS) entry which is preliminary data.</text>
</comment>
<dbReference type="SUPFAM" id="SSF47413">
    <property type="entry name" value="lambda repressor-like DNA-binding domains"/>
    <property type="match status" value="1"/>
</dbReference>
<dbReference type="PANTHER" id="PTHR36924">
    <property type="entry name" value="ANTITOXIN HIGA-1"/>
    <property type="match status" value="1"/>
</dbReference>
<dbReference type="GO" id="GO:0003677">
    <property type="term" value="F:DNA binding"/>
    <property type="evidence" value="ECO:0007669"/>
    <property type="project" value="UniProtKB-KW"/>
</dbReference>
<dbReference type="InterPro" id="IPR013430">
    <property type="entry name" value="Toxin_antidote_HigA"/>
</dbReference>
<evidence type="ECO:0000256" key="1">
    <source>
        <dbReference type="ARBA" id="ARBA00023125"/>
    </source>
</evidence>
<accession>A0A437QA62</accession>
<keyword evidence="1" id="KW-0238">DNA-binding</keyword>
<dbReference type="InterPro" id="IPR010982">
    <property type="entry name" value="Lambda_DNA-bd_dom_sf"/>
</dbReference>
<dbReference type="PANTHER" id="PTHR36924:SF1">
    <property type="entry name" value="ANTITOXIN HIGA-1"/>
    <property type="match status" value="1"/>
</dbReference>
<name>A0A437QA62_9GAMM</name>
<organism evidence="2 3">
    <name type="scientific">Neptunomonas marina</name>
    <dbReference type="NCBI Taxonomy" id="1815562"/>
    <lineage>
        <taxon>Bacteria</taxon>
        <taxon>Pseudomonadati</taxon>
        <taxon>Pseudomonadota</taxon>
        <taxon>Gammaproteobacteria</taxon>
        <taxon>Oceanospirillales</taxon>
        <taxon>Oceanospirillaceae</taxon>
        <taxon>Neptunomonas</taxon>
    </lineage>
</organism>